<reference evidence="2 3" key="1">
    <citation type="submission" date="2019-03" db="EMBL/GenBank/DDBJ databases">
        <title>First draft genome of Liparis tanakae, snailfish: a comprehensive survey of snailfish specific genes.</title>
        <authorList>
            <person name="Kim W."/>
            <person name="Song I."/>
            <person name="Jeong J.-H."/>
            <person name="Kim D."/>
            <person name="Kim S."/>
            <person name="Ryu S."/>
            <person name="Song J.Y."/>
            <person name="Lee S.K."/>
        </authorList>
    </citation>
    <scope>NUCLEOTIDE SEQUENCE [LARGE SCALE GENOMIC DNA]</scope>
    <source>
        <tissue evidence="2">Muscle</tissue>
    </source>
</reference>
<evidence type="ECO:0000313" key="3">
    <source>
        <dbReference type="Proteomes" id="UP000314294"/>
    </source>
</evidence>
<evidence type="ECO:0000313" key="2">
    <source>
        <dbReference type="EMBL" id="TNN33942.1"/>
    </source>
</evidence>
<keyword evidence="3" id="KW-1185">Reference proteome</keyword>
<accession>A0A4Z2F0C0</accession>
<dbReference type="AlphaFoldDB" id="A0A4Z2F0C0"/>
<dbReference type="Proteomes" id="UP000314294">
    <property type="component" value="Unassembled WGS sequence"/>
</dbReference>
<evidence type="ECO:0000256" key="1">
    <source>
        <dbReference type="SAM" id="MobiDB-lite"/>
    </source>
</evidence>
<sequence>MARWETRTCDGVVGEGLDVANGITDAENNDSDAASRRPHAADSYGSSFRTRRSSSSSFRTRRSSSQNTSHLSDGDFPSANKGITSSETDALKQLYCSFKRR</sequence>
<dbReference type="EMBL" id="SRLO01002082">
    <property type="protein sequence ID" value="TNN33942.1"/>
    <property type="molecule type" value="Genomic_DNA"/>
</dbReference>
<proteinExistence type="predicted"/>
<comment type="caution">
    <text evidence="2">The sequence shown here is derived from an EMBL/GenBank/DDBJ whole genome shotgun (WGS) entry which is preliminary data.</text>
</comment>
<protein>
    <submittedName>
        <fullName evidence="2">Uncharacterized protein</fullName>
    </submittedName>
</protein>
<name>A0A4Z2F0C0_9TELE</name>
<organism evidence="2 3">
    <name type="scientific">Liparis tanakae</name>
    <name type="common">Tanaka's snailfish</name>
    <dbReference type="NCBI Taxonomy" id="230148"/>
    <lineage>
        <taxon>Eukaryota</taxon>
        <taxon>Metazoa</taxon>
        <taxon>Chordata</taxon>
        <taxon>Craniata</taxon>
        <taxon>Vertebrata</taxon>
        <taxon>Euteleostomi</taxon>
        <taxon>Actinopterygii</taxon>
        <taxon>Neopterygii</taxon>
        <taxon>Teleostei</taxon>
        <taxon>Neoteleostei</taxon>
        <taxon>Acanthomorphata</taxon>
        <taxon>Eupercaria</taxon>
        <taxon>Perciformes</taxon>
        <taxon>Cottioidei</taxon>
        <taxon>Cottales</taxon>
        <taxon>Liparidae</taxon>
        <taxon>Liparis</taxon>
    </lineage>
</organism>
<gene>
    <name evidence="2" type="ORF">EYF80_055897</name>
</gene>
<feature type="region of interest" description="Disordered" evidence="1">
    <location>
        <begin position="15"/>
        <end position="84"/>
    </location>
</feature>